<dbReference type="EMBL" id="JBHFQA010000020">
    <property type="protein sequence ID" value="KAL2081406.1"/>
    <property type="molecule type" value="Genomic_DNA"/>
</dbReference>
<evidence type="ECO:0000313" key="4">
    <source>
        <dbReference type="Proteomes" id="UP001591681"/>
    </source>
</evidence>
<dbReference type="InterPro" id="IPR051298">
    <property type="entry name" value="Heme_transport/Cell_adhesion"/>
</dbReference>
<dbReference type="PANTHER" id="PTHR22917:SF9">
    <property type="entry name" value="HEMOPEXIN"/>
    <property type="match status" value="1"/>
</dbReference>
<organism evidence="3 4">
    <name type="scientific">Coilia grayii</name>
    <name type="common">Gray's grenadier anchovy</name>
    <dbReference type="NCBI Taxonomy" id="363190"/>
    <lineage>
        <taxon>Eukaryota</taxon>
        <taxon>Metazoa</taxon>
        <taxon>Chordata</taxon>
        <taxon>Craniata</taxon>
        <taxon>Vertebrata</taxon>
        <taxon>Euteleostomi</taxon>
        <taxon>Actinopterygii</taxon>
        <taxon>Neopterygii</taxon>
        <taxon>Teleostei</taxon>
        <taxon>Clupei</taxon>
        <taxon>Clupeiformes</taxon>
        <taxon>Clupeoidei</taxon>
        <taxon>Engraulidae</taxon>
        <taxon>Coilinae</taxon>
        <taxon>Coilia</taxon>
    </lineage>
</organism>
<protein>
    <recommendedName>
        <fullName evidence="5">Hemopexin</fullName>
    </recommendedName>
</protein>
<accession>A0ABD1J448</accession>
<evidence type="ECO:0000256" key="2">
    <source>
        <dbReference type="PROSITE-ProRule" id="PRU01011"/>
    </source>
</evidence>
<evidence type="ECO:0000313" key="3">
    <source>
        <dbReference type="EMBL" id="KAL2081406.1"/>
    </source>
</evidence>
<reference evidence="3 4" key="1">
    <citation type="submission" date="2024-09" db="EMBL/GenBank/DDBJ databases">
        <title>A chromosome-level genome assembly of Gray's grenadier anchovy, Coilia grayii.</title>
        <authorList>
            <person name="Fu Z."/>
        </authorList>
    </citation>
    <scope>NUCLEOTIDE SEQUENCE [LARGE SCALE GENOMIC DNA]</scope>
    <source>
        <strain evidence="3">G4</strain>
        <tissue evidence="3">Muscle</tissue>
    </source>
</reference>
<evidence type="ECO:0000256" key="1">
    <source>
        <dbReference type="ARBA" id="ARBA00022729"/>
    </source>
</evidence>
<gene>
    <name evidence="3" type="ORF">ACEWY4_023259</name>
</gene>
<dbReference type="AlphaFoldDB" id="A0ABD1J448"/>
<dbReference type="Proteomes" id="UP001591681">
    <property type="component" value="Unassembled WGS sequence"/>
</dbReference>
<dbReference type="Gene3D" id="2.110.10.10">
    <property type="entry name" value="Hemopexin-like domain"/>
    <property type="match status" value="2"/>
</dbReference>
<dbReference type="SMART" id="SM00120">
    <property type="entry name" value="HX"/>
    <property type="match status" value="6"/>
</dbReference>
<name>A0ABD1J448_9TELE</name>
<keyword evidence="4" id="KW-1185">Reference proteome</keyword>
<dbReference type="InterPro" id="IPR018487">
    <property type="entry name" value="Hemopexin-like_repeat"/>
</dbReference>
<evidence type="ECO:0008006" key="5">
    <source>
        <dbReference type="Google" id="ProtNLM"/>
    </source>
</evidence>
<dbReference type="PANTHER" id="PTHR22917">
    <property type="entry name" value="HEMOPEXIN DOMAIN-CONTAINING PROTEIN"/>
    <property type="match status" value="1"/>
</dbReference>
<dbReference type="InterPro" id="IPR036375">
    <property type="entry name" value="Hemopexin-like_dom_sf"/>
</dbReference>
<keyword evidence="1" id="KW-0732">Signal</keyword>
<dbReference type="SUPFAM" id="SSF50923">
    <property type="entry name" value="Hemopexin-like domain"/>
    <property type="match status" value="2"/>
</dbReference>
<sequence length="380" mass="43364">MHFFKGHYVWKNFHGEPEPMNSTYKEVYDDDHHDHVDAALRMHYPDSADHHDHMFLFLGDKVFSYYQQALEKGFPKDISEVFPGVPSDLDAAVECPKGECVTDSALFFKGNHVYHYDTRTKTVKSKEWSHLPNCTSAVRWLEHYYCFNGHNFTRFHPVTGAVVGNYPKDARRYFMRCKNFGHGSGNTSHDICKDVQLDAVTSDNLGKAYAFRGNFYMRLDTQRDGLHVFPISNTWKEVSGDVDAAFSYDGKIYFIKGDQVYIYKSGPGYALIEGYPKSLKEELGIEGPVDAAFVCGFIDTAHIIKDNKMYDVHLTVTPRGVHKFAPLPFSKVDAAMCGPEGVKVFVGEYYYKYASANLLAYSKMLPRPFNISEDFLSCQH</sequence>
<comment type="caution">
    <text evidence="3">The sequence shown here is derived from an EMBL/GenBank/DDBJ whole genome shotgun (WGS) entry which is preliminary data.</text>
</comment>
<feature type="repeat" description="Hemopexin" evidence="2">
    <location>
        <begin position="329"/>
        <end position="378"/>
    </location>
</feature>
<feature type="repeat" description="Hemopexin" evidence="2">
    <location>
        <begin position="33"/>
        <end position="85"/>
    </location>
</feature>
<dbReference type="Pfam" id="PF00045">
    <property type="entry name" value="Hemopexin"/>
    <property type="match status" value="3"/>
</dbReference>
<feature type="repeat" description="Hemopexin" evidence="2">
    <location>
        <begin position="132"/>
        <end position="177"/>
    </location>
</feature>
<feature type="repeat" description="Hemopexin" evidence="2">
    <location>
        <begin position="86"/>
        <end position="131"/>
    </location>
</feature>
<proteinExistence type="predicted"/>
<dbReference type="PROSITE" id="PS51642">
    <property type="entry name" value="HEMOPEXIN_2"/>
    <property type="match status" value="6"/>
</dbReference>
<feature type="repeat" description="Hemopexin" evidence="2">
    <location>
        <begin position="194"/>
        <end position="238"/>
    </location>
</feature>
<feature type="repeat" description="Hemopexin" evidence="2">
    <location>
        <begin position="239"/>
        <end position="286"/>
    </location>
</feature>